<evidence type="ECO:0000313" key="1">
    <source>
        <dbReference type="EMBL" id="CDZ90915.1"/>
    </source>
</evidence>
<sequence>MLLSGSGAPQGVRTRAFERHGRPILLTGAMQLDCAPTPL</sequence>
<organism evidence="1 2">
    <name type="scientific">Rhodococcus ruber</name>
    <dbReference type="NCBI Taxonomy" id="1830"/>
    <lineage>
        <taxon>Bacteria</taxon>
        <taxon>Bacillati</taxon>
        <taxon>Actinomycetota</taxon>
        <taxon>Actinomycetes</taxon>
        <taxon>Mycobacteriales</taxon>
        <taxon>Nocardiaceae</taxon>
        <taxon>Rhodococcus</taxon>
    </lineage>
</organism>
<dbReference type="EMBL" id="CCSD01000091">
    <property type="protein sequence ID" value="CDZ90915.1"/>
    <property type="molecule type" value="Genomic_DNA"/>
</dbReference>
<dbReference type="Proteomes" id="UP000042997">
    <property type="component" value="Unassembled WGS sequence"/>
</dbReference>
<dbReference type="AlphaFoldDB" id="A0A098BRT6"/>
<gene>
    <name evidence="1" type="ORF">RHRU231_770036</name>
</gene>
<protein>
    <submittedName>
        <fullName evidence="1">Uncharacterized protein</fullName>
    </submittedName>
</protein>
<evidence type="ECO:0000313" key="2">
    <source>
        <dbReference type="Proteomes" id="UP000042997"/>
    </source>
</evidence>
<name>A0A098BRT6_9NOCA</name>
<proteinExistence type="predicted"/>
<reference evidence="1 2" key="1">
    <citation type="journal article" date="2014" name="Genome Announc.">
        <title>Draft Genome Sequence of Propane- and Butane-Oxidizing Actinobacterium Rhodococcus ruber IEGM 231.</title>
        <authorList>
            <person name="Ivshina I.B."/>
            <person name="Kuyukina M.S."/>
            <person name="Krivoruchko A.V."/>
            <person name="Barbe V."/>
            <person name="Fischer C."/>
        </authorList>
    </citation>
    <scope>NUCLEOTIDE SEQUENCE [LARGE SCALE GENOMIC DNA]</scope>
</reference>
<accession>A0A098BRT6</accession>